<dbReference type="AlphaFoldDB" id="A0AAD9IAV9"/>
<name>A0AAD9IAV9_9PEZI</name>
<feature type="compositionally biased region" description="Basic and acidic residues" evidence="1">
    <location>
        <begin position="38"/>
        <end position="51"/>
    </location>
</feature>
<sequence length="74" mass="8314">MEIDTNIPSSYTRLFYSPLANKDKDDAYNRAYKPPTNIKEDSSGKDNSKEEKEEEEDNSSNENSTSDSAGNSKD</sequence>
<gene>
    <name evidence="2" type="ORF">P8C59_007762</name>
</gene>
<evidence type="ECO:0000313" key="3">
    <source>
        <dbReference type="Proteomes" id="UP001217918"/>
    </source>
</evidence>
<accession>A0AAD9IAV9</accession>
<evidence type="ECO:0000256" key="1">
    <source>
        <dbReference type="SAM" id="MobiDB-lite"/>
    </source>
</evidence>
<comment type="caution">
    <text evidence="2">The sequence shown here is derived from an EMBL/GenBank/DDBJ whole genome shotgun (WGS) entry which is preliminary data.</text>
</comment>
<reference evidence="2" key="1">
    <citation type="journal article" date="2023" name="Mol. Plant Microbe Interact.">
        <title>Elucidating the Obligate Nature and Biological Capacity of an Invasive Fungal Corn Pathogen.</title>
        <authorList>
            <person name="MacCready J.S."/>
            <person name="Roggenkamp E.M."/>
            <person name="Gdanetz K."/>
            <person name="Chilvers M.I."/>
        </authorList>
    </citation>
    <scope>NUCLEOTIDE SEQUENCE</scope>
    <source>
        <strain evidence="2">PM02</strain>
    </source>
</reference>
<dbReference type="Proteomes" id="UP001217918">
    <property type="component" value="Unassembled WGS sequence"/>
</dbReference>
<feature type="region of interest" description="Disordered" evidence="1">
    <location>
        <begin position="17"/>
        <end position="74"/>
    </location>
</feature>
<dbReference type="EMBL" id="JAQQPM010000007">
    <property type="protein sequence ID" value="KAK2073477.1"/>
    <property type="molecule type" value="Genomic_DNA"/>
</dbReference>
<organism evidence="2 3">
    <name type="scientific">Phyllachora maydis</name>
    <dbReference type="NCBI Taxonomy" id="1825666"/>
    <lineage>
        <taxon>Eukaryota</taxon>
        <taxon>Fungi</taxon>
        <taxon>Dikarya</taxon>
        <taxon>Ascomycota</taxon>
        <taxon>Pezizomycotina</taxon>
        <taxon>Sordariomycetes</taxon>
        <taxon>Sordariomycetidae</taxon>
        <taxon>Phyllachorales</taxon>
        <taxon>Phyllachoraceae</taxon>
        <taxon>Phyllachora</taxon>
    </lineage>
</organism>
<protein>
    <submittedName>
        <fullName evidence="2">Uncharacterized protein</fullName>
    </submittedName>
</protein>
<proteinExistence type="predicted"/>
<keyword evidence="3" id="KW-1185">Reference proteome</keyword>
<evidence type="ECO:0000313" key="2">
    <source>
        <dbReference type="EMBL" id="KAK2073477.1"/>
    </source>
</evidence>